<feature type="transmembrane region" description="Helical" evidence="7">
    <location>
        <begin position="65"/>
        <end position="90"/>
    </location>
</feature>
<evidence type="ECO:0000256" key="3">
    <source>
        <dbReference type="ARBA" id="ARBA00022475"/>
    </source>
</evidence>
<dbReference type="InterPro" id="IPR035906">
    <property type="entry name" value="MetI-like_sf"/>
</dbReference>
<evidence type="ECO:0000259" key="8">
    <source>
        <dbReference type="PROSITE" id="PS50928"/>
    </source>
</evidence>
<dbReference type="Pfam" id="PF00528">
    <property type="entry name" value="BPD_transp_1"/>
    <property type="match status" value="1"/>
</dbReference>
<dbReference type="RefSeq" id="WP_185047458.1">
    <property type="nucleotide sequence ID" value="NZ_BAABIX010000006.1"/>
</dbReference>
<keyword evidence="9" id="KW-0762">Sugar transport</keyword>
<keyword evidence="10" id="KW-1185">Reference proteome</keyword>
<dbReference type="Proteomes" id="UP000578449">
    <property type="component" value="Unassembled WGS sequence"/>
</dbReference>
<feature type="transmembrane region" description="Helical" evidence="7">
    <location>
        <begin position="233"/>
        <end position="255"/>
    </location>
</feature>
<name>A0A840NY21_9ACTN</name>
<gene>
    <name evidence="9" type="ORF">HNP84_000281</name>
</gene>
<evidence type="ECO:0000256" key="1">
    <source>
        <dbReference type="ARBA" id="ARBA00004651"/>
    </source>
</evidence>
<dbReference type="PANTHER" id="PTHR43744">
    <property type="entry name" value="ABC TRANSPORTER PERMEASE PROTEIN MG189-RELATED-RELATED"/>
    <property type="match status" value="1"/>
</dbReference>
<protein>
    <submittedName>
        <fullName evidence="9">Multiple sugar transport system permease protein</fullName>
    </submittedName>
</protein>
<feature type="transmembrane region" description="Helical" evidence="7">
    <location>
        <begin position="176"/>
        <end position="199"/>
    </location>
</feature>
<dbReference type="AlphaFoldDB" id="A0A840NY21"/>
<dbReference type="CDD" id="cd06261">
    <property type="entry name" value="TM_PBP2"/>
    <property type="match status" value="1"/>
</dbReference>
<organism evidence="9 10">
    <name type="scientific">Thermocatellispora tengchongensis</name>
    <dbReference type="NCBI Taxonomy" id="1073253"/>
    <lineage>
        <taxon>Bacteria</taxon>
        <taxon>Bacillati</taxon>
        <taxon>Actinomycetota</taxon>
        <taxon>Actinomycetes</taxon>
        <taxon>Streptosporangiales</taxon>
        <taxon>Streptosporangiaceae</taxon>
        <taxon>Thermocatellispora</taxon>
    </lineage>
</organism>
<evidence type="ECO:0000313" key="10">
    <source>
        <dbReference type="Proteomes" id="UP000578449"/>
    </source>
</evidence>
<feature type="transmembrane region" description="Helical" evidence="7">
    <location>
        <begin position="12"/>
        <end position="31"/>
    </location>
</feature>
<feature type="transmembrane region" description="Helical" evidence="7">
    <location>
        <begin position="102"/>
        <end position="122"/>
    </location>
</feature>
<dbReference type="EMBL" id="JACHGN010000001">
    <property type="protein sequence ID" value="MBB5130593.1"/>
    <property type="molecule type" value="Genomic_DNA"/>
</dbReference>
<accession>A0A840NY21</accession>
<keyword evidence="5 7" id="KW-1133">Transmembrane helix</keyword>
<keyword evidence="3" id="KW-1003">Cell membrane</keyword>
<evidence type="ECO:0000313" key="9">
    <source>
        <dbReference type="EMBL" id="MBB5130593.1"/>
    </source>
</evidence>
<comment type="subcellular location">
    <subcellularLocation>
        <location evidence="1 7">Cell membrane</location>
        <topology evidence="1 7">Multi-pass membrane protein</topology>
    </subcellularLocation>
</comment>
<feature type="domain" description="ABC transmembrane type-1" evidence="8">
    <location>
        <begin position="66"/>
        <end position="255"/>
    </location>
</feature>
<dbReference type="PANTHER" id="PTHR43744:SF12">
    <property type="entry name" value="ABC TRANSPORTER PERMEASE PROTEIN MG189-RELATED"/>
    <property type="match status" value="1"/>
</dbReference>
<feature type="transmembrane region" description="Helical" evidence="7">
    <location>
        <begin position="134"/>
        <end position="155"/>
    </location>
</feature>
<dbReference type="Gene3D" id="1.10.3720.10">
    <property type="entry name" value="MetI-like"/>
    <property type="match status" value="1"/>
</dbReference>
<evidence type="ECO:0000256" key="2">
    <source>
        <dbReference type="ARBA" id="ARBA00022448"/>
    </source>
</evidence>
<evidence type="ECO:0000256" key="7">
    <source>
        <dbReference type="RuleBase" id="RU363032"/>
    </source>
</evidence>
<dbReference type="SUPFAM" id="SSF161098">
    <property type="entry name" value="MetI-like"/>
    <property type="match status" value="1"/>
</dbReference>
<keyword evidence="6 7" id="KW-0472">Membrane</keyword>
<evidence type="ECO:0000256" key="6">
    <source>
        <dbReference type="ARBA" id="ARBA00023136"/>
    </source>
</evidence>
<dbReference type="GO" id="GO:0055085">
    <property type="term" value="P:transmembrane transport"/>
    <property type="evidence" value="ECO:0007669"/>
    <property type="project" value="InterPro"/>
</dbReference>
<comment type="caution">
    <text evidence="9">The sequence shown here is derived from an EMBL/GenBank/DDBJ whole genome shotgun (WGS) entry which is preliminary data.</text>
</comment>
<comment type="similarity">
    <text evidence="7">Belongs to the binding-protein-dependent transport system permease family.</text>
</comment>
<sequence>MVVTPRRPDPRHLVLGAASLVTVAPFAWMVATSLKSLPNVQHMWPLEFEWGNYPEALSAAPFARYYLNTAVMTLGIVAGHLILDTLAAYAFARLRFPLRNTIFAVLVATMLVPTFLTMLPAFDLVVRMGWYDSWAALIVPRLADVFGIVVLRTYMQTLPRELDEAALVDGAGRMRILWHVVVPLCRPALATVAVFSFLFGWNDFLWPLLVTADDATRTVQLGLSVFTSKYGPYPHLLMAGTVVAAVPAIVIFLFLQKALVRGLAGTGSKE</sequence>
<keyword evidence="2 7" id="KW-0813">Transport</keyword>
<evidence type="ECO:0000256" key="5">
    <source>
        <dbReference type="ARBA" id="ARBA00022989"/>
    </source>
</evidence>
<keyword evidence="4 7" id="KW-0812">Transmembrane</keyword>
<dbReference type="InterPro" id="IPR000515">
    <property type="entry name" value="MetI-like"/>
</dbReference>
<evidence type="ECO:0000256" key="4">
    <source>
        <dbReference type="ARBA" id="ARBA00022692"/>
    </source>
</evidence>
<dbReference type="PROSITE" id="PS50928">
    <property type="entry name" value="ABC_TM1"/>
    <property type="match status" value="1"/>
</dbReference>
<reference evidence="9 10" key="1">
    <citation type="submission" date="2020-08" db="EMBL/GenBank/DDBJ databases">
        <title>Genomic Encyclopedia of Type Strains, Phase IV (KMG-IV): sequencing the most valuable type-strain genomes for metagenomic binning, comparative biology and taxonomic classification.</title>
        <authorList>
            <person name="Goeker M."/>
        </authorList>
    </citation>
    <scope>NUCLEOTIDE SEQUENCE [LARGE SCALE GENOMIC DNA]</scope>
    <source>
        <strain evidence="9 10">DSM 45615</strain>
    </source>
</reference>
<proteinExistence type="inferred from homology"/>
<dbReference type="GO" id="GO:0005886">
    <property type="term" value="C:plasma membrane"/>
    <property type="evidence" value="ECO:0007669"/>
    <property type="project" value="UniProtKB-SubCell"/>
</dbReference>